<dbReference type="EMBL" id="MHFR01000051">
    <property type="protein sequence ID" value="OGW96382.1"/>
    <property type="molecule type" value="Genomic_DNA"/>
</dbReference>
<keyword evidence="1" id="KW-0812">Transmembrane</keyword>
<proteinExistence type="predicted"/>
<reference evidence="2 3" key="1">
    <citation type="journal article" date="2016" name="Nat. Commun.">
        <title>Thousands of microbial genomes shed light on interconnected biogeochemical processes in an aquifer system.</title>
        <authorList>
            <person name="Anantharaman K."/>
            <person name="Brown C.T."/>
            <person name="Hug L.A."/>
            <person name="Sharon I."/>
            <person name="Castelle C.J."/>
            <person name="Probst A.J."/>
            <person name="Thomas B.C."/>
            <person name="Singh A."/>
            <person name="Wilkins M.J."/>
            <person name="Karaoz U."/>
            <person name="Brodie E.L."/>
            <person name="Williams K.H."/>
            <person name="Hubbard S.S."/>
            <person name="Banfield J.F."/>
        </authorList>
    </citation>
    <scope>NUCLEOTIDE SEQUENCE [LARGE SCALE GENOMIC DNA]</scope>
</reference>
<accession>A0A1G1KUB3</accession>
<sequence>MGNMRTDRKEKGLTLIEVLVAVSIASILTAGIERLLDTALTAWRYSIEEAVVSKMAEDVTRRMSEGDYELQGLRDAVEIVDAQKKSVSFVPLWLDAFDQPTKGNRFYLSNRIRKGSAPPIGEVKFRGETEFHTYRAFVHTSDSGTEEWIEFGFPISKGNAVRIAYHPDYRKNPETLMRYEWDKEKSTIFRHYNDEVADFDLNRSSVHVTDAAFEYYDGYDRLLELKDKDHLDANQLVQVTAVESNIVFRGKELERKSNSFINVRALGKSGQGILLKEGLEFPIPNSEDIRALQLLNFSEIREGAMIELKIYSKTDQQSWRIKLQLGIADGSPVIKGQEIFYPENKLMFDSFQEASIRQGYDLLNVGGNGTFDYDDDGGIVDKVNFKGDDVFLKVIRMDIEGCMLIVRP</sequence>
<evidence type="ECO:0008006" key="4">
    <source>
        <dbReference type="Google" id="ProtNLM"/>
    </source>
</evidence>
<evidence type="ECO:0000313" key="3">
    <source>
        <dbReference type="Proteomes" id="UP000178187"/>
    </source>
</evidence>
<organism evidence="2 3">
    <name type="scientific">Candidatus Danuiimicrobium aquiferis</name>
    <dbReference type="NCBI Taxonomy" id="1801832"/>
    <lineage>
        <taxon>Bacteria</taxon>
        <taxon>Pseudomonadati</taxon>
        <taxon>Candidatus Omnitrophota</taxon>
        <taxon>Candidatus Danuiimicrobium</taxon>
    </lineage>
</organism>
<keyword evidence="1" id="KW-0472">Membrane</keyword>
<protein>
    <recommendedName>
        <fullName evidence="4">Prepilin-type N-terminal cleavage/methylation domain-containing protein</fullName>
    </recommendedName>
</protein>
<name>A0A1G1KUB3_9BACT</name>
<dbReference type="PROSITE" id="PS00409">
    <property type="entry name" value="PROKAR_NTER_METHYL"/>
    <property type="match status" value="1"/>
</dbReference>
<dbReference type="Proteomes" id="UP000178187">
    <property type="component" value="Unassembled WGS sequence"/>
</dbReference>
<evidence type="ECO:0000313" key="2">
    <source>
        <dbReference type="EMBL" id="OGW96382.1"/>
    </source>
</evidence>
<evidence type="ECO:0000256" key="1">
    <source>
        <dbReference type="SAM" id="Phobius"/>
    </source>
</evidence>
<dbReference type="Pfam" id="PF07963">
    <property type="entry name" value="N_methyl"/>
    <property type="match status" value="1"/>
</dbReference>
<gene>
    <name evidence="2" type="ORF">A3G33_03510</name>
</gene>
<dbReference type="InterPro" id="IPR012902">
    <property type="entry name" value="N_methyl_site"/>
</dbReference>
<dbReference type="NCBIfam" id="TIGR02532">
    <property type="entry name" value="IV_pilin_GFxxxE"/>
    <property type="match status" value="1"/>
</dbReference>
<feature type="transmembrane region" description="Helical" evidence="1">
    <location>
        <begin position="12"/>
        <end position="32"/>
    </location>
</feature>
<keyword evidence="1" id="KW-1133">Transmembrane helix</keyword>
<dbReference type="AlphaFoldDB" id="A0A1G1KUB3"/>
<comment type="caution">
    <text evidence="2">The sequence shown here is derived from an EMBL/GenBank/DDBJ whole genome shotgun (WGS) entry which is preliminary data.</text>
</comment>